<evidence type="ECO:0000313" key="2">
    <source>
        <dbReference type="EMBL" id="QDU80019.1"/>
    </source>
</evidence>
<evidence type="ECO:0000256" key="1">
    <source>
        <dbReference type="SAM" id="MobiDB-lite"/>
    </source>
</evidence>
<dbReference type="AlphaFoldDB" id="A0A518CLC0"/>
<feature type="compositionally biased region" description="Polar residues" evidence="1">
    <location>
        <begin position="1"/>
        <end position="26"/>
    </location>
</feature>
<sequence>MTTSSTTYERQSSSNNPQTTRTTTGELQPVDDVLEYVKTYAIHNPGTTAAWCFGIGFIVGWKLKPW</sequence>
<accession>A0A518CLC0</accession>
<proteinExistence type="predicted"/>
<dbReference type="Proteomes" id="UP000317178">
    <property type="component" value="Chromosome"/>
</dbReference>
<name>A0A518CLC0_9PLAN</name>
<feature type="region of interest" description="Disordered" evidence="1">
    <location>
        <begin position="1"/>
        <end position="27"/>
    </location>
</feature>
<gene>
    <name evidence="2" type="ORF">Pla110_17410</name>
</gene>
<protein>
    <submittedName>
        <fullName evidence="2">Uncharacterized protein</fullName>
    </submittedName>
</protein>
<organism evidence="2 3">
    <name type="scientific">Polystyrenella longa</name>
    <dbReference type="NCBI Taxonomy" id="2528007"/>
    <lineage>
        <taxon>Bacteria</taxon>
        <taxon>Pseudomonadati</taxon>
        <taxon>Planctomycetota</taxon>
        <taxon>Planctomycetia</taxon>
        <taxon>Planctomycetales</taxon>
        <taxon>Planctomycetaceae</taxon>
        <taxon>Polystyrenella</taxon>
    </lineage>
</organism>
<dbReference type="OrthoDB" id="290375at2"/>
<dbReference type="KEGG" id="plon:Pla110_17410"/>
<evidence type="ECO:0000313" key="3">
    <source>
        <dbReference type="Proteomes" id="UP000317178"/>
    </source>
</evidence>
<dbReference type="RefSeq" id="WP_144995077.1">
    <property type="nucleotide sequence ID" value="NZ_CP036281.1"/>
</dbReference>
<dbReference type="EMBL" id="CP036281">
    <property type="protein sequence ID" value="QDU80019.1"/>
    <property type="molecule type" value="Genomic_DNA"/>
</dbReference>
<reference evidence="2 3" key="1">
    <citation type="submission" date="2019-02" db="EMBL/GenBank/DDBJ databases">
        <title>Deep-cultivation of Planctomycetes and their phenomic and genomic characterization uncovers novel biology.</title>
        <authorList>
            <person name="Wiegand S."/>
            <person name="Jogler M."/>
            <person name="Boedeker C."/>
            <person name="Pinto D."/>
            <person name="Vollmers J."/>
            <person name="Rivas-Marin E."/>
            <person name="Kohn T."/>
            <person name="Peeters S.H."/>
            <person name="Heuer A."/>
            <person name="Rast P."/>
            <person name="Oberbeckmann S."/>
            <person name="Bunk B."/>
            <person name="Jeske O."/>
            <person name="Meyerdierks A."/>
            <person name="Storesund J.E."/>
            <person name="Kallscheuer N."/>
            <person name="Luecker S."/>
            <person name="Lage O.M."/>
            <person name="Pohl T."/>
            <person name="Merkel B.J."/>
            <person name="Hornburger P."/>
            <person name="Mueller R.-W."/>
            <person name="Bruemmer F."/>
            <person name="Labrenz M."/>
            <person name="Spormann A.M."/>
            <person name="Op den Camp H."/>
            <person name="Overmann J."/>
            <person name="Amann R."/>
            <person name="Jetten M.S.M."/>
            <person name="Mascher T."/>
            <person name="Medema M.H."/>
            <person name="Devos D.P."/>
            <person name="Kaster A.-K."/>
            <person name="Ovreas L."/>
            <person name="Rohde M."/>
            <person name="Galperin M.Y."/>
            <person name="Jogler C."/>
        </authorList>
    </citation>
    <scope>NUCLEOTIDE SEQUENCE [LARGE SCALE GENOMIC DNA]</scope>
    <source>
        <strain evidence="2 3">Pla110</strain>
    </source>
</reference>
<keyword evidence="3" id="KW-1185">Reference proteome</keyword>